<evidence type="ECO:0000256" key="2">
    <source>
        <dbReference type="ARBA" id="ARBA00022695"/>
    </source>
</evidence>
<keyword evidence="6" id="KW-0539">Nucleus</keyword>
<comment type="similarity">
    <text evidence="6">Belongs to the DNA polymerase type-B family.</text>
</comment>
<evidence type="ECO:0000313" key="9">
    <source>
        <dbReference type="EMBL" id="KAJ2843776.1"/>
    </source>
</evidence>
<feature type="non-terminal residue" evidence="9">
    <location>
        <position position="556"/>
    </location>
</feature>
<keyword evidence="6" id="KW-0863">Zinc-finger</keyword>
<dbReference type="PANTHER" id="PTHR10670:SF0">
    <property type="entry name" value="DNA POLYMERASE EPSILON CATALYTIC SUBUNIT A"/>
    <property type="match status" value="1"/>
</dbReference>
<keyword evidence="1 6" id="KW-0808">Transferase</keyword>
<keyword evidence="4 6" id="KW-0239">DNA-directed DNA polymerase</keyword>
<comment type="caution">
    <text evidence="9">The sequence shown here is derived from an EMBL/GenBank/DDBJ whole genome shotgun (WGS) entry which is preliminary data.</text>
</comment>
<keyword evidence="6" id="KW-0411">Iron-sulfur</keyword>
<dbReference type="InterPro" id="IPR054475">
    <property type="entry name" value="Znf-DPOE"/>
</dbReference>
<dbReference type="AlphaFoldDB" id="A0A9W8I8R5"/>
<evidence type="ECO:0000259" key="8">
    <source>
        <dbReference type="SMART" id="SM01159"/>
    </source>
</evidence>
<accession>A0A9W8I8R5</accession>
<evidence type="ECO:0000256" key="4">
    <source>
        <dbReference type="ARBA" id="ARBA00022932"/>
    </source>
</evidence>
<dbReference type="GO" id="GO:0006272">
    <property type="term" value="P:leading strand elongation"/>
    <property type="evidence" value="ECO:0007669"/>
    <property type="project" value="TreeGrafter"/>
</dbReference>
<keyword evidence="6" id="KW-0479">Metal-binding</keyword>
<keyword evidence="3 6" id="KW-0235">DNA replication</keyword>
<feature type="region of interest" description="Disordered" evidence="7">
    <location>
        <begin position="46"/>
        <end position="72"/>
    </location>
</feature>
<keyword evidence="2 6" id="KW-0548">Nucleotidyltransferase</keyword>
<evidence type="ECO:0000256" key="1">
    <source>
        <dbReference type="ARBA" id="ARBA00022679"/>
    </source>
</evidence>
<dbReference type="SMART" id="SM01159">
    <property type="entry name" value="DUF1744"/>
    <property type="match status" value="1"/>
</dbReference>
<feature type="non-terminal residue" evidence="9">
    <location>
        <position position="1"/>
    </location>
</feature>
<dbReference type="GO" id="GO:0051539">
    <property type="term" value="F:4 iron, 4 sulfur cluster binding"/>
    <property type="evidence" value="ECO:0007669"/>
    <property type="project" value="UniProtKB-KW"/>
</dbReference>
<organism evidence="9 10">
    <name type="scientific">Coemansia brasiliensis</name>
    <dbReference type="NCBI Taxonomy" id="2650707"/>
    <lineage>
        <taxon>Eukaryota</taxon>
        <taxon>Fungi</taxon>
        <taxon>Fungi incertae sedis</taxon>
        <taxon>Zoopagomycota</taxon>
        <taxon>Kickxellomycotina</taxon>
        <taxon>Kickxellomycetes</taxon>
        <taxon>Kickxellales</taxon>
        <taxon>Kickxellaceae</taxon>
        <taxon>Coemansia</taxon>
    </lineage>
</organism>
<keyword evidence="6" id="KW-0004">4Fe-4S</keyword>
<evidence type="ECO:0000313" key="10">
    <source>
        <dbReference type="Proteomes" id="UP001139887"/>
    </source>
</evidence>
<dbReference type="Pfam" id="PF08490">
    <property type="entry name" value="DUF1744"/>
    <property type="match status" value="1"/>
</dbReference>
<keyword evidence="5 6" id="KW-0238">DNA-binding</keyword>
<dbReference type="GO" id="GO:0008310">
    <property type="term" value="F:single-stranded DNA 3'-5' DNA exonuclease activity"/>
    <property type="evidence" value="ECO:0007669"/>
    <property type="project" value="TreeGrafter"/>
</dbReference>
<dbReference type="GO" id="GO:0006287">
    <property type="term" value="P:base-excision repair, gap-filling"/>
    <property type="evidence" value="ECO:0007669"/>
    <property type="project" value="TreeGrafter"/>
</dbReference>
<dbReference type="GO" id="GO:0006297">
    <property type="term" value="P:nucleotide-excision repair, DNA gap filling"/>
    <property type="evidence" value="ECO:0007669"/>
    <property type="project" value="TreeGrafter"/>
</dbReference>
<dbReference type="GO" id="GO:0045004">
    <property type="term" value="P:DNA replication proofreading"/>
    <property type="evidence" value="ECO:0007669"/>
    <property type="project" value="TreeGrafter"/>
</dbReference>
<gene>
    <name evidence="9" type="primary">POL2_2</name>
    <name evidence="9" type="ORF">IWW36_005431</name>
</gene>
<dbReference type="InterPro" id="IPR029703">
    <property type="entry name" value="POL2"/>
</dbReference>
<dbReference type="GO" id="GO:0000278">
    <property type="term" value="P:mitotic cell cycle"/>
    <property type="evidence" value="ECO:0007669"/>
    <property type="project" value="TreeGrafter"/>
</dbReference>
<evidence type="ECO:0000256" key="5">
    <source>
        <dbReference type="ARBA" id="ARBA00023125"/>
    </source>
</evidence>
<feature type="compositionally biased region" description="Basic and acidic residues" evidence="7">
    <location>
        <begin position="319"/>
        <end position="333"/>
    </location>
</feature>
<feature type="region of interest" description="Disordered" evidence="7">
    <location>
        <begin position="317"/>
        <end position="338"/>
    </location>
</feature>
<keyword evidence="6" id="KW-0408">Iron</keyword>
<evidence type="ECO:0000256" key="3">
    <source>
        <dbReference type="ARBA" id="ARBA00022705"/>
    </source>
</evidence>
<dbReference type="Pfam" id="PF22912">
    <property type="entry name" value="zf-DPOE"/>
    <property type="match status" value="1"/>
</dbReference>
<sequence>TILKAPLVNEIEGAFGVFGFDSATNGTNPAVLLADDDGEQAELLASQTSADSQIQQSKRKNNGSMRENGLDKEQQTNGQLLWAATSGMDGSVPVSTFQLLRSLLRGWCQEAEDHHNPFAAMMTDHFYRWLTRPNSLLYDPALAHMVRSLMRKMFLQLKAECRRLGAKIVFANMEKLIITTGKTSLPAAQAAVAYITKAIVAKPLFECISLTPLQFWTFLLWMDSSNYGGIVTQQLLPIDSGDDQQMTTQGSDADAAEPRIEMLWNMKEYLPPAIQSRFELTVAEFIYKLASFHTQLRAKNPHVAHTTANTEDAAGDAIDDVHSDHDSGTEADGKGQSASSVTAMKGAFYKRLIGQYFTRKLLEAIPEIRELCGPAHRSDITTRFPQLPGSKLYHEGASADAALEFVKYVTTIFALDMPATNFVRIMRRNLLALLEIGEFSQESQFTNPCERLVLPRVVCDFCNFSRDMDFCRDADLLPVQQQTSDGSLQLVPSEWLCLGCNSTYDSERIEERLIEQLQSMLLTYQTQDLVCSKCRLMKQDNFSLQCVACAGPYKTT</sequence>
<dbReference type="GO" id="GO:0008270">
    <property type="term" value="F:zinc ion binding"/>
    <property type="evidence" value="ECO:0007669"/>
    <property type="project" value="UniProtKB-KW"/>
</dbReference>
<reference evidence="9" key="1">
    <citation type="submission" date="2022-07" db="EMBL/GenBank/DDBJ databases">
        <title>Phylogenomic reconstructions and comparative analyses of Kickxellomycotina fungi.</title>
        <authorList>
            <person name="Reynolds N.K."/>
            <person name="Stajich J.E."/>
            <person name="Barry K."/>
            <person name="Grigoriev I.V."/>
            <person name="Crous P."/>
            <person name="Smith M.E."/>
        </authorList>
    </citation>
    <scope>NUCLEOTIDE SEQUENCE</scope>
    <source>
        <strain evidence="9">NRRL 1566</strain>
    </source>
</reference>
<dbReference type="PANTHER" id="PTHR10670">
    <property type="entry name" value="DNA POLYMERASE EPSILON CATALYTIC SUBUNIT A"/>
    <property type="match status" value="1"/>
</dbReference>
<dbReference type="GO" id="GO:0008622">
    <property type="term" value="C:epsilon DNA polymerase complex"/>
    <property type="evidence" value="ECO:0007669"/>
    <property type="project" value="InterPro"/>
</dbReference>
<name>A0A9W8I8R5_9FUNG</name>
<dbReference type="EC" id="2.7.7.7" evidence="6"/>
<protein>
    <recommendedName>
        <fullName evidence="6">DNA polymerase epsilon catalytic subunit</fullName>
        <ecNumber evidence="6">2.7.7.7</ecNumber>
    </recommendedName>
</protein>
<comment type="function">
    <text evidence="6">DNA polymerase II participates in chromosomal DNA replication.</text>
</comment>
<evidence type="ECO:0000256" key="6">
    <source>
        <dbReference type="RuleBase" id="RU365029"/>
    </source>
</evidence>
<dbReference type="OrthoDB" id="5579410at2759"/>
<comment type="subcellular location">
    <subcellularLocation>
        <location evidence="6">Nucleus</location>
    </subcellularLocation>
</comment>
<comment type="cofactor">
    <cofactor evidence="6">
        <name>[4Fe-4S] cluster</name>
        <dbReference type="ChEBI" id="CHEBI:49883"/>
    </cofactor>
</comment>
<comment type="catalytic activity">
    <reaction evidence="6">
        <text>DNA(n) + a 2'-deoxyribonucleoside 5'-triphosphate = DNA(n+1) + diphosphate</text>
        <dbReference type="Rhea" id="RHEA:22508"/>
        <dbReference type="Rhea" id="RHEA-COMP:17339"/>
        <dbReference type="Rhea" id="RHEA-COMP:17340"/>
        <dbReference type="ChEBI" id="CHEBI:33019"/>
        <dbReference type="ChEBI" id="CHEBI:61560"/>
        <dbReference type="ChEBI" id="CHEBI:173112"/>
        <dbReference type="EC" id="2.7.7.7"/>
    </reaction>
</comment>
<dbReference type="GO" id="GO:0003887">
    <property type="term" value="F:DNA-directed DNA polymerase activity"/>
    <property type="evidence" value="ECO:0007669"/>
    <property type="project" value="UniProtKB-KW"/>
</dbReference>
<keyword evidence="6" id="KW-0862">Zinc</keyword>
<keyword evidence="10" id="KW-1185">Reference proteome</keyword>
<dbReference type="Pfam" id="PF23250">
    <property type="entry name" value="zf_DPOE_2"/>
    <property type="match status" value="1"/>
</dbReference>
<dbReference type="Proteomes" id="UP001139887">
    <property type="component" value="Unassembled WGS sequence"/>
</dbReference>
<dbReference type="GO" id="GO:0003677">
    <property type="term" value="F:DNA binding"/>
    <property type="evidence" value="ECO:0007669"/>
    <property type="project" value="UniProtKB-KW"/>
</dbReference>
<feature type="domain" description="DNA polymerase epsilon catalytic subunit A C-terminal" evidence="8">
    <location>
        <begin position="10"/>
        <end position="230"/>
    </location>
</feature>
<proteinExistence type="inferred from homology"/>
<dbReference type="EMBL" id="JANBUW010001297">
    <property type="protein sequence ID" value="KAJ2843776.1"/>
    <property type="molecule type" value="Genomic_DNA"/>
</dbReference>
<dbReference type="InterPro" id="IPR013697">
    <property type="entry name" value="DNA_pol_e_suA_C"/>
</dbReference>
<feature type="compositionally biased region" description="Polar residues" evidence="7">
    <location>
        <begin position="46"/>
        <end position="56"/>
    </location>
</feature>
<evidence type="ECO:0000256" key="7">
    <source>
        <dbReference type="SAM" id="MobiDB-lite"/>
    </source>
</evidence>